<dbReference type="PANTHER" id="PTHR46641">
    <property type="entry name" value="FMRFAMIDE RECEPTOR-RELATED"/>
    <property type="match status" value="1"/>
</dbReference>
<evidence type="ECO:0000313" key="8">
    <source>
        <dbReference type="Proteomes" id="UP000076420"/>
    </source>
</evidence>
<reference evidence="7" key="1">
    <citation type="submission" date="2020-05" db="UniProtKB">
        <authorList>
            <consortium name="EnsemblMetazoa"/>
        </authorList>
    </citation>
    <scope>IDENTIFICATION</scope>
    <source>
        <strain evidence="7">BB02</strain>
    </source>
</reference>
<evidence type="ECO:0000256" key="1">
    <source>
        <dbReference type="ARBA" id="ARBA00004370"/>
    </source>
</evidence>
<dbReference type="InterPro" id="IPR000276">
    <property type="entry name" value="GPCR_Rhodpsn"/>
</dbReference>
<dbReference type="InterPro" id="IPR017452">
    <property type="entry name" value="GPCR_Rhodpsn_7TM"/>
</dbReference>
<evidence type="ECO:0000259" key="6">
    <source>
        <dbReference type="PROSITE" id="PS50262"/>
    </source>
</evidence>
<evidence type="ECO:0000313" key="7">
    <source>
        <dbReference type="EnsemblMetazoa" id="BGLB030611-PA"/>
    </source>
</evidence>
<dbReference type="AlphaFoldDB" id="A0A2C9LFJ9"/>
<feature type="transmembrane region" description="Helical" evidence="5">
    <location>
        <begin position="156"/>
        <end position="177"/>
    </location>
</feature>
<dbReference type="Gene3D" id="1.20.1070.10">
    <property type="entry name" value="Rhodopsin 7-helix transmembrane proteins"/>
    <property type="match status" value="1"/>
</dbReference>
<feature type="transmembrane region" description="Helical" evidence="5">
    <location>
        <begin position="34"/>
        <end position="55"/>
    </location>
</feature>
<keyword evidence="4 5" id="KW-0472">Membrane</keyword>
<accession>A0A2C9LFJ9</accession>
<dbReference type="VEuPathDB" id="VectorBase:BGLB030611"/>
<name>A0A2C9LFJ9_BIOGL</name>
<evidence type="ECO:0000256" key="5">
    <source>
        <dbReference type="SAM" id="Phobius"/>
    </source>
</evidence>
<evidence type="ECO:0000256" key="3">
    <source>
        <dbReference type="ARBA" id="ARBA00022989"/>
    </source>
</evidence>
<comment type="subcellular location">
    <subcellularLocation>
        <location evidence="1">Membrane</location>
    </subcellularLocation>
</comment>
<dbReference type="PRINTS" id="PR00237">
    <property type="entry name" value="GPCRRHODOPSN"/>
</dbReference>
<evidence type="ECO:0000256" key="4">
    <source>
        <dbReference type="ARBA" id="ARBA00023136"/>
    </source>
</evidence>
<feature type="transmembrane region" description="Helical" evidence="5">
    <location>
        <begin position="316"/>
        <end position="342"/>
    </location>
</feature>
<dbReference type="EnsemblMetazoa" id="BGLB030611-RA">
    <property type="protein sequence ID" value="BGLB030611-PA"/>
    <property type="gene ID" value="BGLB030611"/>
</dbReference>
<feature type="transmembrane region" description="Helical" evidence="5">
    <location>
        <begin position="67"/>
        <end position="91"/>
    </location>
</feature>
<dbReference type="PANTHER" id="PTHR46641:SF2">
    <property type="entry name" value="FMRFAMIDE RECEPTOR"/>
    <property type="match status" value="1"/>
</dbReference>
<dbReference type="GO" id="GO:0016020">
    <property type="term" value="C:membrane"/>
    <property type="evidence" value="ECO:0007669"/>
    <property type="project" value="UniProtKB-SubCell"/>
</dbReference>
<dbReference type="KEGG" id="bgt:106065799"/>
<evidence type="ECO:0000256" key="2">
    <source>
        <dbReference type="ARBA" id="ARBA00022692"/>
    </source>
</evidence>
<organism evidence="7 8">
    <name type="scientific">Biomphalaria glabrata</name>
    <name type="common">Bloodfluke planorb</name>
    <name type="synonym">Freshwater snail</name>
    <dbReference type="NCBI Taxonomy" id="6526"/>
    <lineage>
        <taxon>Eukaryota</taxon>
        <taxon>Metazoa</taxon>
        <taxon>Spiralia</taxon>
        <taxon>Lophotrochozoa</taxon>
        <taxon>Mollusca</taxon>
        <taxon>Gastropoda</taxon>
        <taxon>Heterobranchia</taxon>
        <taxon>Euthyneura</taxon>
        <taxon>Panpulmonata</taxon>
        <taxon>Hygrophila</taxon>
        <taxon>Lymnaeoidea</taxon>
        <taxon>Planorbidae</taxon>
        <taxon>Biomphalaria</taxon>
    </lineage>
</organism>
<dbReference type="GO" id="GO:0004930">
    <property type="term" value="F:G protein-coupled receptor activity"/>
    <property type="evidence" value="ECO:0007669"/>
    <property type="project" value="InterPro"/>
</dbReference>
<feature type="transmembrane region" description="Helical" evidence="5">
    <location>
        <begin position="280"/>
        <end position="304"/>
    </location>
</feature>
<dbReference type="VEuPathDB" id="VectorBase:BGLAX_046650"/>
<dbReference type="Pfam" id="PF00001">
    <property type="entry name" value="7tm_1"/>
    <property type="match status" value="1"/>
</dbReference>
<proteinExistence type="predicted"/>
<dbReference type="SUPFAM" id="SSF81321">
    <property type="entry name" value="Family A G protein-coupled receptor-like"/>
    <property type="match status" value="1"/>
</dbReference>
<dbReference type="PROSITE" id="PS50262">
    <property type="entry name" value="G_PROTEIN_RECEP_F1_2"/>
    <property type="match status" value="1"/>
</dbReference>
<protein>
    <recommendedName>
        <fullName evidence="6">G-protein coupled receptors family 1 profile domain-containing protein</fullName>
    </recommendedName>
</protein>
<dbReference type="InterPro" id="IPR052954">
    <property type="entry name" value="GPCR-Ligand_Int"/>
</dbReference>
<sequence length="357" mass="40538">MSFDTRTNSVMSLKQAEGLLSDRQYLIAEGLLCLVRGSVSFLGIIGNIINIITYFSMRPNDGVTASFLVLAFSDFSYLVTMASRAVSFGFYFLEKIYNMTIWFPVEPYGVYIFFGNAGSIPYTVSILITTLLSVVRCISVWQPLKFKTMFGPKRSMYVVVVFMLFSAGTYIPVLVYMGMTDQFNGQINASRPTLWVSPKREEIKVNMWAVRDAMLPIASEFIVSSCVIVMAQSLKKTLAFRHNQSNTLKTDFFPKNISSYKKTHRPTKLIGKELQAVQQVLFIALIFIICNTPKIVVNFTPYLLPDFALGQLNQNLYLTSIGVLYLFQVINSSTSVLIYYNFSSKYRKHFRICFGLL</sequence>
<feature type="transmembrane region" description="Helical" evidence="5">
    <location>
        <begin position="111"/>
        <end position="135"/>
    </location>
</feature>
<dbReference type="Proteomes" id="UP000076420">
    <property type="component" value="Unassembled WGS sequence"/>
</dbReference>
<gene>
    <name evidence="7" type="primary">106065799</name>
</gene>
<keyword evidence="3 5" id="KW-1133">Transmembrane helix</keyword>
<keyword evidence="2 5" id="KW-0812">Transmembrane</keyword>
<feature type="domain" description="G-protein coupled receptors family 1 profile" evidence="6">
    <location>
        <begin position="46"/>
        <end position="339"/>
    </location>
</feature>